<keyword evidence="1" id="KW-0175">Coiled coil</keyword>
<dbReference type="EMBL" id="CYXX01000012">
    <property type="protein sequence ID" value="CUN09186.1"/>
    <property type="molecule type" value="Genomic_DNA"/>
</dbReference>
<evidence type="ECO:0000256" key="1">
    <source>
        <dbReference type="SAM" id="Coils"/>
    </source>
</evidence>
<feature type="coiled-coil region" evidence="1">
    <location>
        <begin position="333"/>
        <end position="384"/>
    </location>
</feature>
<dbReference type="Proteomes" id="UP000095453">
    <property type="component" value="Unassembled WGS sequence"/>
</dbReference>
<evidence type="ECO:0000313" key="3">
    <source>
        <dbReference type="Proteomes" id="UP000095453"/>
    </source>
</evidence>
<dbReference type="Gene3D" id="3.40.50.300">
    <property type="entry name" value="P-loop containing nucleotide triphosphate hydrolases"/>
    <property type="match status" value="1"/>
</dbReference>
<accession>A0A173U4B3</accession>
<evidence type="ECO:0000313" key="2">
    <source>
        <dbReference type="EMBL" id="CUN09186.1"/>
    </source>
</evidence>
<dbReference type="RefSeq" id="WP_055169284.1">
    <property type="nucleotide sequence ID" value="NZ_CYXX01000012.1"/>
</dbReference>
<sequence length="595" mass="68194">MSFYIERLTVTGVGKKDSTIELSNGVNIIYGPSNTGKTYIVKCIDYMFGSDKEPIDISTGYEVIEIIVRTEHGKLIMSRKIGENKINVESTDKKISSGRYNSKASSNNYDNTINSVWLSLIGIDEKHFIICNENFKKRVLSWRTFSHMFMLTETKIISESSIILSDKYTNNTAELSSLIFLLSGRDFAEAEKIESKEIKEAKKDAVKEYINRELFRLSERSQELLAKLKESPHVDIMPEIEKIMETISSTERLINKAITENQEILAQLYDKNQDLAECNLLINRYNELATQYSADLKRLNFIVDGEANLKGDFSTQCPFCDSKVIVKKNKNYIDAAKSDYKKIKLQAKDLESASKELYAEKLTLEQEIRTLTAKKQSIEELVENELKPEVAILKEKLSVYKEAVECQKEVDVLKKISDQKTADMIENGIDDESQIKFSVKEHIGYNFISDLNTDIRLFLESCKYDNLFSVVFDKTTMDVIINGKKKSANGKGYNAYLNSVIAIVLSRYLERHAKYSPDFLLLDSPILSLKEKKTKKPSETMRSMLFENIIDNQNEVQTIVVENEIPDINYKNTNIIHFTKEKGNGRYGFLWDVTD</sequence>
<dbReference type="AlphaFoldDB" id="A0A173U4B3"/>
<name>A0A173U4B3_9FIRM</name>
<reference evidence="2 3" key="1">
    <citation type="submission" date="2015-09" db="EMBL/GenBank/DDBJ databases">
        <authorList>
            <consortium name="Pathogen Informatics"/>
        </authorList>
    </citation>
    <scope>NUCLEOTIDE SEQUENCE [LARGE SCALE GENOMIC DNA]</scope>
    <source>
        <strain evidence="2 3">2789STDY5608887</strain>
    </source>
</reference>
<organism evidence="2 3">
    <name type="scientific">Roseburia inulinivorans</name>
    <dbReference type="NCBI Taxonomy" id="360807"/>
    <lineage>
        <taxon>Bacteria</taxon>
        <taxon>Bacillati</taxon>
        <taxon>Bacillota</taxon>
        <taxon>Clostridia</taxon>
        <taxon>Lachnospirales</taxon>
        <taxon>Lachnospiraceae</taxon>
        <taxon>Roseburia</taxon>
    </lineage>
</organism>
<gene>
    <name evidence="2" type="ORF">ERS852444_01840</name>
</gene>
<protein>
    <submittedName>
        <fullName evidence="2">Uncharacterized protein</fullName>
    </submittedName>
</protein>
<dbReference type="SUPFAM" id="SSF52540">
    <property type="entry name" value="P-loop containing nucleoside triphosphate hydrolases"/>
    <property type="match status" value="1"/>
</dbReference>
<dbReference type="InterPro" id="IPR027417">
    <property type="entry name" value="P-loop_NTPase"/>
</dbReference>
<proteinExistence type="predicted"/>